<dbReference type="AlphaFoldDB" id="A0A1X7T758"/>
<evidence type="ECO:0000313" key="1">
    <source>
        <dbReference type="EnsemblMetazoa" id="Aqu2.1.10372_001"/>
    </source>
</evidence>
<evidence type="ECO:0000313" key="2">
    <source>
        <dbReference type="Proteomes" id="UP000007879"/>
    </source>
</evidence>
<dbReference type="Proteomes" id="UP000007879">
    <property type="component" value="Unassembled WGS sequence"/>
</dbReference>
<dbReference type="EnsemblMetazoa" id="XM_020005515.1">
    <property type="protein sequence ID" value="XP_019861074.1"/>
    <property type="gene ID" value="LOC109589425"/>
</dbReference>
<reference evidence="1" key="2">
    <citation type="submission" date="2017-05" db="UniProtKB">
        <authorList>
            <consortium name="EnsemblMetazoa"/>
        </authorList>
    </citation>
    <scope>IDENTIFICATION</scope>
</reference>
<gene>
    <name evidence="1" type="primary">109589425</name>
</gene>
<name>A0A1X7T758_AMPQE</name>
<organism evidence="1">
    <name type="scientific">Amphimedon queenslandica</name>
    <name type="common">Sponge</name>
    <dbReference type="NCBI Taxonomy" id="400682"/>
    <lineage>
        <taxon>Eukaryota</taxon>
        <taxon>Metazoa</taxon>
        <taxon>Porifera</taxon>
        <taxon>Demospongiae</taxon>
        <taxon>Heteroscleromorpha</taxon>
        <taxon>Haplosclerida</taxon>
        <taxon>Niphatidae</taxon>
        <taxon>Amphimedon</taxon>
    </lineage>
</organism>
<dbReference type="InParanoid" id="A0A1X7T758"/>
<dbReference type="EnsemblMetazoa" id="Aqu2.1.10372_001">
    <property type="protein sequence ID" value="Aqu2.1.10372_001"/>
    <property type="gene ID" value="Aqu2.1.10372"/>
</dbReference>
<keyword evidence="2" id="KW-1185">Reference proteome</keyword>
<protein>
    <submittedName>
        <fullName evidence="1">Uncharacterized protein</fullName>
    </submittedName>
</protein>
<dbReference type="KEGG" id="aqu:109589425"/>
<reference evidence="2" key="1">
    <citation type="journal article" date="2010" name="Nature">
        <title>The Amphimedon queenslandica genome and the evolution of animal complexity.</title>
        <authorList>
            <person name="Srivastava M."/>
            <person name="Simakov O."/>
            <person name="Chapman J."/>
            <person name="Fahey B."/>
            <person name="Gauthier M.E."/>
            <person name="Mitros T."/>
            <person name="Richards G.S."/>
            <person name="Conaco C."/>
            <person name="Dacre M."/>
            <person name="Hellsten U."/>
            <person name="Larroux C."/>
            <person name="Putnam N.H."/>
            <person name="Stanke M."/>
            <person name="Adamska M."/>
            <person name="Darling A."/>
            <person name="Degnan S.M."/>
            <person name="Oakley T.H."/>
            <person name="Plachetzki D.C."/>
            <person name="Zhai Y."/>
            <person name="Adamski M."/>
            <person name="Calcino A."/>
            <person name="Cummins S.F."/>
            <person name="Goodstein D.M."/>
            <person name="Harris C."/>
            <person name="Jackson D.J."/>
            <person name="Leys S.P."/>
            <person name="Shu S."/>
            <person name="Woodcroft B.J."/>
            <person name="Vervoort M."/>
            <person name="Kosik K.S."/>
            <person name="Manning G."/>
            <person name="Degnan B.M."/>
            <person name="Rokhsar D.S."/>
        </authorList>
    </citation>
    <scope>NUCLEOTIDE SEQUENCE [LARGE SCALE GENOMIC DNA]</scope>
</reference>
<accession>A0A1X7T758</accession>
<sequence length="260" mass="29194">MFSHLRITPGSVCISYLVPYSAIADITSAVNSKSDTMREVGVFYFSINGKVLLDEKDDVNFNELLFEAEKLGEKFESSMLQSLAASPSVPQQAIVRVPKSLLQEFNSIRSSFGRMMNHVSKIIKQNSPPLDDLKSLIQDCYPGRSLKVKLDECSDISGVLLVIKDECSLTDIGLLQTVVEEFEVTEAEKHIEQYKTTLKEFCHSMSIRLSLKGRSDMTTPYLAIETATYVFDWEPQELMLRDIVDILSEIAGQFVKIVCA</sequence>
<proteinExistence type="predicted"/>